<feature type="region of interest" description="Disordered" evidence="2">
    <location>
        <begin position="121"/>
        <end position="160"/>
    </location>
</feature>
<dbReference type="InterPro" id="IPR008984">
    <property type="entry name" value="SMAD_FHA_dom_sf"/>
</dbReference>
<protein>
    <recommendedName>
        <fullName evidence="3">YscD cytoplasmic domain-containing protein</fullName>
    </recommendedName>
</protein>
<proteinExistence type="predicted"/>
<dbReference type="InterPro" id="IPR011009">
    <property type="entry name" value="Kinase-like_dom_sf"/>
</dbReference>
<organism evidence="4 5">
    <name type="scientific">Telmatocola sphagniphila</name>
    <dbReference type="NCBI Taxonomy" id="1123043"/>
    <lineage>
        <taxon>Bacteria</taxon>
        <taxon>Pseudomonadati</taxon>
        <taxon>Planctomycetota</taxon>
        <taxon>Planctomycetia</taxon>
        <taxon>Gemmatales</taxon>
        <taxon>Gemmataceae</taxon>
    </lineage>
</organism>
<sequence length="1358" mass="157679">MASFFFGSRASTPTTERLPGVRIEVRHGKSSSSSSEMTREEFLIGAAAGCELRLPGTGLPPVVCILLRKPDGVKLRKVAQNTPVLLNGQPVSNSNLAVLNQGDTITIGRTDILLNIDQDVPAPQPILPPETPPAFTPPVEEAKQPEPVPPPAPPKPSKPALSAQEMLENEFRIRHQELQARERKLHDAQKELENDRILWYRRREEMEKEHQQSRAELEGDVHKRKELEDRYAVIEKKHVELADWRDKLANHQSDIERMRLELQQQRHELQEREKVLSEDWEERRKVLESEIDKRRQEIEEELTNRRTSLEAELAQRREQAEAEWRIWIEQKDTGYSQFRAQLEADFYEKYRKRGEELDRFQLSIREAAVQLREQRNMHDDQIRQFEPRWQELLKRESEIEDRIRGIESRYEEWKQSQAALDAEQKAWQERYLAKESEWQERWIAKENELTTWEFRLKEREAAIDRDAESVEELKAKFRTNLVRLGELQLELDAKDKDLAARAAEIDSHFEKYRADAGTFESQARELDDRREKILLEETVLYNRMRDLQDRESVLNTRIAQLETQQAMLANLRNQLEREREEFQKETARIADERLKQDSYLKEARDKLREAELLRESLADQTLSVSEGQKVFAERSEMMRQAMMQLRALQDQLADQDTGLRRREEELARRKDELAEEAALWKARTAQLNELQHKLDEDRASLRVRENELLSADEPRRILQEQLRRRSDELAQQQKELGDKAQQLEDQTKLLQEQADALESLRADAIAARQISESHFAELAKKDEQLRQQSELLRQAETTIEKQKNDLAEVRAILSQDRRLTAEQTDEAYKKLSLYHTDLTSHAAELRNSIPEFEQRIQGSLEKTNQVRDQLRGQLSELHSYARQSQEELQAIRDQLSSEVEKLRQQEANLNRARTEHRHSVASFKQQLLEWQSRFSGLRQTIAQNQTQSAQKQAFIEVTTIELAHKSEEIEKERKFIAEKRGDVERHLKDMREWYRQKLRELVDGSRASDPEELDDHSILPMLLEDQVMPIRVEELDAGDRKLGEMLRTYDLVDSETLNALWTVARNSNKQLRQVLLASNALTVYQMALIEAGNINGLVLGRFRVIDRLPGTSREAQYKVYDPQGLADSRRSGPQGPEGICLLRHLAESEMQDAIRPDEYRERYRVARDLAHPNIRATYEVLDIAGRPAVLQEWLTGLPGDEWPALAAAPGVWFRLISQAGLALYTASQVGLHHGRIQPESFCLTADGMLKVHGFGEPNWIYGSTAEATEQGDLLALGQVAMQWADLNKRRKKFPESLQRILRRLGADGNNRELYQSAAELLDDLDSAGGSVPISGDAWEKLRENVEEYQAKETIKQSA</sequence>
<feature type="coiled-coil region" evidence="1">
    <location>
        <begin position="241"/>
        <end position="319"/>
    </location>
</feature>
<dbReference type="SUPFAM" id="SSF49879">
    <property type="entry name" value="SMAD/FHA domain"/>
    <property type="match status" value="1"/>
</dbReference>
<name>A0A8E6B4Z4_9BACT</name>
<evidence type="ECO:0000256" key="1">
    <source>
        <dbReference type="SAM" id="Coils"/>
    </source>
</evidence>
<keyword evidence="1" id="KW-0175">Coiled coil</keyword>
<feature type="compositionally biased region" description="Pro residues" evidence="2">
    <location>
        <begin position="122"/>
        <end position="136"/>
    </location>
</feature>
<dbReference type="SUPFAM" id="SSF56112">
    <property type="entry name" value="Protein kinase-like (PK-like)"/>
    <property type="match status" value="1"/>
</dbReference>
<dbReference type="RefSeq" id="WP_213496616.1">
    <property type="nucleotide sequence ID" value="NZ_CP074694.1"/>
</dbReference>
<dbReference type="KEGG" id="tsph:KIH39_24910"/>
<keyword evidence="5" id="KW-1185">Reference proteome</keyword>
<dbReference type="Gene3D" id="1.10.510.10">
    <property type="entry name" value="Transferase(Phosphotransferase) domain 1"/>
    <property type="match status" value="1"/>
</dbReference>
<reference evidence="4" key="1">
    <citation type="submission" date="2021-05" db="EMBL/GenBank/DDBJ databases">
        <title>Complete genome sequence of the cellulolytic planctomycete Telmatocola sphagniphila SP2T and characterization of the first cellulase from planctomycetes.</title>
        <authorList>
            <person name="Rakitin A.L."/>
            <person name="Beletsky A.V."/>
            <person name="Naumoff D.G."/>
            <person name="Kulichevskaya I.S."/>
            <person name="Mardanov A.V."/>
            <person name="Ravin N.V."/>
            <person name="Dedysh S.N."/>
        </authorList>
    </citation>
    <scope>NUCLEOTIDE SEQUENCE</scope>
    <source>
        <strain evidence="4">SP2T</strain>
    </source>
</reference>
<dbReference type="EMBL" id="CP074694">
    <property type="protein sequence ID" value="QVL32038.1"/>
    <property type="molecule type" value="Genomic_DNA"/>
</dbReference>
<feature type="compositionally biased region" description="Pro residues" evidence="2">
    <location>
        <begin position="146"/>
        <end position="157"/>
    </location>
</feature>
<evidence type="ECO:0000259" key="3">
    <source>
        <dbReference type="Pfam" id="PF16697"/>
    </source>
</evidence>
<feature type="coiled-coil region" evidence="1">
    <location>
        <begin position="881"/>
        <end position="915"/>
    </location>
</feature>
<accession>A0A8E6B4Z4</accession>
<feature type="coiled-coil region" evidence="1">
    <location>
        <begin position="175"/>
        <end position="209"/>
    </location>
</feature>
<dbReference type="Proteomes" id="UP000676194">
    <property type="component" value="Chromosome"/>
</dbReference>
<evidence type="ECO:0000313" key="5">
    <source>
        <dbReference type="Proteomes" id="UP000676194"/>
    </source>
</evidence>
<evidence type="ECO:0000313" key="4">
    <source>
        <dbReference type="EMBL" id="QVL32038.1"/>
    </source>
</evidence>
<dbReference type="Gene3D" id="2.60.200.20">
    <property type="match status" value="1"/>
</dbReference>
<gene>
    <name evidence="4" type="ORF">KIH39_24910</name>
</gene>
<dbReference type="CDD" id="cd00060">
    <property type="entry name" value="FHA"/>
    <property type="match status" value="1"/>
</dbReference>
<feature type="domain" description="YscD cytoplasmic" evidence="3">
    <location>
        <begin position="25"/>
        <end position="114"/>
    </location>
</feature>
<dbReference type="InterPro" id="IPR032030">
    <property type="entry name" value="YscD_cytoplasmic_dom"/>
</dbReference>
<dbReference type="Pfam" id="PF16697">
    <property type="entry name" value="Yop-YscD_cpl"/>
    <property type="match status" value="1"/>
</dbReference>
<feature type="coiled-coil region" evidence="1">
    <location>
        <begin position="663"/>
        <end position="812"/>
    </location>
</feature>
<feature type="coiled-coil region" evidence="1">
    <location>
        <begin position="544"/>
        <end position="620"/>
    </location>
</feature>
<evidence type="ECO:0000256" key="2">
    <source>
        <dbReference type="SAM" id="MobiDB-lite"/>
    </source>
</evidence>